<dbReference type="PANTHER" id="PTHR48104">
    <property type="entry name" value="METACASPASE-4"/>
    <property type="match status" value="1"/>
</dbReference>
<protein>
    <submittedName>
        <fullName evidence="2">Caspase family protein</fullName>
    </submittedName>
</protein>
<dbReference type="InterPro" id="IPR050452">
    <property type="entry name" value="Metacaspase"/>
</dbReference>
<name>A0AAX1N558_9BACT</name>
<dbReference type="Gene3D" id="3.40.50.1460">
    <property type="match status" value="1"/>
</dbReference>
<dbReference type="InterPro" id="IPR011600">
    <property type="entry name" value="Pept_C14_caspase"/>
</dbReference>
<keyword evidence="3" id="KW-1185">Reference proteome</keyword>
<reference evidence="2 3" key="1">
    <citation type="submission" date="2021-05" db="EMBL/GenBank/DDBJ databases">
        <title>Comparative genomic studies on the polysaccharide-degrading batcterial strains of the Flammeovirga genus.</title>
        <authorList>
            <person name="Zewei F."/>
            <person name="Zheng Z."/>
            <person name="Yu L."/>
            <person name="Ruyue G."/>
            <person name="Yanhong M."/>
            <person name="Yuanyuan C."/>
            <person name="Jingyan G."/>
            <person name="Wenjun H."/>
        </authorList>
    </citation>
    <scope>NUCLEOTIDE SEQUENCE [LARGE SCALE GENOMIC DNA]</scope>
    <source>
        <strain evidence="2 3">NBRC:100898</strain>
    </source>
</reference>
<dbReference type="PROSITE" id="PS00018">
    <property type="entry name" value="EF_HAND_1"/>
    <property type="match status" value="1"/>
</dbReference>
<organism evidence="2 3">
    <name type="scientific">Flammeovirga yaeyamensis</name>
    <dbReference type="NCBI Taxonomy" id="367791"/>
    <lineage>
        <taxon>Bacteria</taxon>
        <taxon>Pseudomonadati</taxon>
        <taxon>Bacteroidota</taxon>
        <taxon>Cytophagia</taxon>
        <taxon>Cytophagales</taxon>
        <taxon>Flammeovirgaceae</taxon>
        <taxon>Flammeovirga</taxon>
    </lineage>
</organism>
<dbReference type="GO" id="GO:0006508">
    <property type="term" value="P:proteolysis"/>
    <property type="evidence" value="ECO:0007669"/>
    <property type="project" value="InterPro"/>
</dbReference>
<evidence type="ECO:0000259" key="1">
    <source>
        <dbReference type="Pfam" id="PF00656"/>
    </source>
</evidence>
<dbReference type="RefSeq" id="WP_169662583.1">
    <property type="nucleotide sequence ID" value="NZ_CP076132.1"/>
</dbReference>
<dbReference type="InterPro" id="IPR018247">
    <property type="entry name" value="EF_Hand_1_Ca_BS"/>
</dbReference>
<dbReference type="GO" id="GO:0004197">
    <property type="term" value="F:cysteine-type endopeptidase activity"/>
    <property type="evidence" value="ECO:0007669"/>
    <property type="project" value="InterPro"/>
</dbReference>
<feature type="domain" description="Peptidase C14 caspase" evidence="1">
    <location>
        <begin position="240"/>
        <end position="486"/>
    </location>
</feature>
<dbReference type="GO" id="GO:0005737">
    <property type="term" value="C:cytoplasm"/>
    <property type="evidence" value="ECO:0007669"/>
    <property type="project" value="TreeGrafter"/>
</dbReference>
<sequence>MKQLLLSLFILLGCHVYAQKTIMVIPKIDQGASICNSFEIYHNKIALKSIETVYKKMGYNVISSYNIIRGYATSGQCYIGEEKVKNNLITQFGLKYYTEVDVSFHNTNKGSYATVTATVYDTKSQRFLAQATNDSPTEFTSDKGRQITMAFNKIVRPLMSAASTNLKKGPQAVTKKENVNIVTTPPVVITKKEDVKPAKPIKEEPLTVKQPEEEVKEVILPPSDVDINIPQGGRVNEDAVAVVIGNKNYRNNDVPEVSFALRDAATMKKYLMQTYGYREGNIIYVEDATQADFNAIFGIKGNPKGKLYNYIKPNMSDVFIYYSGHGAPNPESNEGYFVPVDTDPSLIQFNGYGVKTLYDNLEQMPFKSLTVVMDACFSGSSDGGMLLKSISPVFIKTKSKVLEGDNSVIMTATASEQVASWYNEKGHGLFTYFYLKGLQGAADLNKNGQITIDEMSEYITENVQYMARRLNNREQVPQISAKSNTRIK</sequence>
<evidence type="ECO:0000313" key="3">
    <source>
        <dbReference type="Proteomes" id="UP000678679"/>
    </source>
</evidence>
<proteinExistence type="predicted"/>
<dbReference type="EMBL" id="CP076132">
    <property type="protein sequence ID" value="QWG00998.1"/>
    <property type="molecule type" value="Genomic_DNA"/>
</dbReference>
<dbReference type="InterPro" id="IPR029030">
    <property type="entry name" value="Caspase-like_dom_sf"/>
</dbReference>
<dbReference type="SUPFAM" id="SSF52129">
    <property type="entry name" value="Caspase-like"/>
    <property type="match status" value="1"/>
</dbReference>
<dbReference type="PANTHER" id="PTHR48104:SF30">
    <property type="entry name" value="METACASPASE-1"/>
    <property type="match status" value="1"/>
</dbReference>
<evidence type="ECO:0000313" key="2">
    <source>
        <dbReference type="EMBL" id="QWG00998.1"/>
    </source>
</evidence>
<dbReference type="AlphaFoldDB" id="A0AAX1N558"/>
<dbReference type="Pfam" id="PF00656">
    <property type="entry name" value="Peptidase_C14"/>
    <property type="match status" value="1"/>
</dbReference>
<gene>
    <name evidence="2" type="ORF">KMW28_15205</name>
</gene>
<dbReference type="Proteomes" id="UP000678679">
    <property type="component" value="Chromosome 1"/>
</dbReference>
<accession>A0AAX1N558</accession>
<dbReference type="KEGG" id="fya:KMW28_15205"/>